<evidence type="ECO:0000313" key="1">
    <source>
        <dbReference type="EMBL" id="EJW95398.1"/>
    </source>
</evidence>
<comment type="caution">
    <text evidence="1">The sequence shown here is derived from an EMBL/GenBank/DDBJ whole genome shotgun (WGS) entry which is preliminary data.</text>
</comment>
<reference evidence="1" key="1">
    <citation type="journal article" date="2012" name="PLoS ONE">
        <title>Gene sets for utilization of primary and secondary nutrition supplies in the distal gut of endangered iberian lynx.</title>
        <authorList>
            <person name="Alcaide M."/>
            <person name="Messina E."/>
            <person name="Richter M."/>
            <person name="Bargiela R."/>
            <person name="Peplies J."/>
            <person name="Huws S.A."/>
            <person name="Newbold C.J."/>
            <person name="Golyshin P.N."/>
            <person name="Simon M.A."/>
            <person name="Lopez G."/>
            <person name="Yakimov M.M."/>
            <person name="Ferrer M."/>
        </authorList>
    </citation>
    <scope>NUCLEOTIDE SEQUENCE</scope>
</reference>
<accession>J9FLT3</accession>
<dbReference type="AlphaFoldDB" id="J9FLT3"/>
<protein>
    <submittedName>
        <fullName evidence="1">Uncharacterized protein</fullName>
    </submittedName>
</protein>
<proteinExistence type="predicted"/>
<dbReference type="EMBL" id="AMCI01005820">
    <property type="protein sequence ID" value="EJW95398.1"/>
    <property type="molecule type" value="Genomic_DNA"/>
</dbReference>
<sequence length="41" mass="4945">MKLPSFWLMEIIFMPGLRAKILSRLWQTCTNSCSLVRHHWL</sequence>
<organism evidence="1">
    <name type="scientific">gut metagenome</name>
    <dbReference type="NCBI Taxonomy" id="749906"/>
    <lineage>
        <taxon>unclassified sequences</taxon>
        <taxon>metagenomes</taxon>
        <taxon>organismal metagenomes</taxon>
    </lineage>
</organism>
<gene>
    <name evidence="1" type="ORF">EVA_16494</name>
</gene>
<name>J9FLT3_9ZZZZ</name>